<proteinExistence type="predicted"/>
<dbReference type="CDD" id="cd14688">
    <property type="entry name" value="bZIP_YAP"/>
    <property type="match status" value="1"/>
</dbReference>
<accession>A0A6A6HSE0</accession>
<name>A0A6A6HSE0_9PLEO</name>
<evidence type="ECO:0008006" key="3">
    <source>
        <dbReference type="Google" id="ProtNLM"/>
    </source>
</evidence>
<dbReference type="AlphaFoldDB" id="A0A6A6HSE0"/>
<evidence type="ECO:0000313" key="2">
    <source>
        <dbReference type="Proteomes" id="UP000800094"/>
    </source>
</evidence>
<dbReference type="RefSeq" id="XP_033675702.1">
    <property type="nucleotide sequence ID" value="XM_033830619.1"/>
</dbReference>
<organism evidence="1 2">
    <name type="scientific">Trematosphaeria pertusa</name>
    <dbReference type="NCBI Taxonomy" id="390896"/>
    <lineage>
        <taxon>Eukaryota</taxon>
        <taxon>Fungi</taxon>
        <taxon>Dikarya</taxon>
        <taxon>Ascomycota</taxon>
        <taxon>Pezizomycotina</taxon>
        <taxon>Dothideomycetes</taxon>
        <taxon>Pleosporomycetidae</taxon>
        <taxon>Pleosporales</taxon>
        <taxon>Massarineae</taxon>
        <taxon>Trematosphaeriaceae</taxon>
        <taxon>Trematosphaeria</taxon>
    </lineage>
</organism>
<sequence>MLQPSKDERPLHVRARMVTLPAKPGLRVGSIDDWSGISDPKLRRKLQNRLNQKKYRARIRQAEQLQPVSTTLPAPRPTVVNANTLGRLEQIAYQKYLGSPAADLLLTLVQFNVFRALLRNMFSLQLSTSWLDDVATSAITTGAFNHSAPPSLLPTTLQEQVTHHPWIDLFPFPILRENILRVYDVWNGEDELCAAMVGWCNSPGARTGLISWGEPWNPYGWEATEEFCKRYGWVMRGCSELMHATNHWRAQRGESALTFTDMH</sequence>
<dbReference type="PANTHER" id="PTHR38116:SF1">
    <property type="entry name" value="BZIP DOMAIN-CONTAINING PROTEIN"/>
    <property type="match status" value="1"/>
</dbReference>
<dbReference type="Pfam" id="PF11905">
    <property type="entry name" value="DUF3425"/>
    <property type="match status" value="1"/>
</dbReference>
<dbReference type="GeneID" id="54583949"/>
<keyword evidence="2" id="KW-1185">Reference proteome</keyword>
<protein>
    <recommendedName>
        <fullName evidence="3">BZIP domain-containing protein</fullName>
    </recommendedName>
</protein>
<reference evidence="1" key="1">
    <citation type="journal article" date="2020" name="Stud. Mycol.">
        <title>101 Dothideomycetes genomes: a test case for predicting lifestyles and emergence of pathogens.</title>
        <authorList>
            <person name="Haridas S."/>
            <person name="Albert R."/>
            <person name="Binder M."/>
            <person name="Bloem J."/>
            <person name="Labutti K."/>
            <person name="Salamov A."/>
            <person name="Andreopoulos B."/>
            <person name="Baker S."/>
            <person name="Barry K."/>
            <person name="Bills G."/>
            <person name="Bluhm B."/>
            <person name="Cannon C."/>
            <person name="Castanera R."/>
            <person name="Culley D."/>
            <person name="Daum C."/>
            <person name="Ezra D."/>
            <person name="Gonzalez J."/>
            <person name="Henrissat B."/>
            <person name="Kuo A."/>
            <person name="Liang C."/>
            <person name="Lipzen A."/>
            <person name="Lutzoni F."/>
            <person name="Magnuson J."/>
            <person name="Mondo S."/>
            <person name="Nolan M."/>
            <person name="Ohm R."/>
            <person name="Pangilinan J."/>
            <person name="Park H.-J."/>
            <person name="Ramirez L."/>
            <person name="Alfaro M."/>
            <person name="Sun H."/>
            <person name="Tritt A."/>
            <person name="Yoshinaga Y."/>
            <person name="Zwiers L.-H."/>
            <person name="Turgeon B."/>
            <person name="Goodwin S."/>
            <person name="Spatafora J."/>
            <person name="Crous P."/>
            <person name="Grigoriev I."/>
        </authorList>
    </citation>
    <scope>NUCLEOTIDE SEQUENCE</scope>
    <source>
        <strain evidence="1">CBS 122368</strain>
    </source>
</reference>
<dbReference type="Proteomes" id="UP000800094">
    <property type="component" value="Unassembled WGS sequence"/>
</dbReference>
<dbReference type="OrthoDB" id="2245989at2759"/>
<dbReference type="PANTHER" id="PTHR38116">
    <property type="entry name" value="CHROMOSOME 7, WHOLE GENOME SHOTGUN SEQUENCE"/>
    <property type="match status" value="1"/>
</dbReference>
<gene>
    <name evidence="1" type="ORF">BU26DRAFT_525913</name>
</gene>
<dbReference type="InterPro" id="IPR021833">
    <property type="entry name" value="DUF3425"/>
</dbReference>
<evidence type="ECO:0000313" key="1">
    <source>
        <dbReference type="EMBL" id="KAF2240698.1"/>
    </source>
</evidence>
<dbReference type="EMBL" id="ML987216">
    <property type="protein sequence ID" value="KAF2240698.1"/>
    <property type="molecule type" value="Genomic_DNA"/>
</dbReference>